<dbReference type="RefSeq" id="WP_265680864.1">
    <property type="nucleotide sequence ID" value="NZ_CP120863.1"/>
</dbReference>
<evidence type="ECO:0000259" key="1">
    <source>
        <dbReference type="PROSITE" id="PS51819"/>
    </source>
</evidence>
<proteinExistence type="predicted"/>
<dbReference type="PROSITE" id="PS51819">
    <property type="entry name" value="VOC"/>
    <property type="match status" value="1"/>
</dbReference>
<dbReference type="PANTHER" id="PTHR33993:SF14">
    <property type="entry name" value="GB|AAF24581.1"/>
    <property type="match status" value="1"/>
</dbReference>
<dbReference type="Pfam" id="PF00903">
    <property type="entry name" value="Glyoxalase"/>
    <property type="match status" value="1"/>
</dbReference>
<dbReference type="InterPro" id="IPR004360">
    <property type="entry name" value="Glyas_Fos-R_dOase_dom"/>
</dbReference>
<dbReference type="EMBL" id="CP120863">
    <property type="protein sequence ID" value="WFE88778.1"/>
    <property type="molecule type" value="Genomic_DNA"/>
</dbReference>
<protein>
    <submittedName>
        <fullName evidence="2">VOC family protein</fullName>
    </submittedName>
</protein>
<dbReference type="Proteomes" id="UP001209803">
    <property type="component" value="Chromosome"/>
</dbReference>
<dbReference type="Gene3D" id="3.10.180.10">
    <property type="entry name" value="2,3-Dihydroxybiphenyl 1,2-Dioxygenase, domain 1"/>
    <property type="match status" value="2"/>
</dbReference>
<dbReference type="InterPro" id="IPR052164">
    <property type="entry name" value="Anthracycline_SecMetBiosynth"/>
</dbReference>
<dbReference type="SUPFAM" id="SSF54593">
    <property type="entry name" value="Glyoxalase/Bleomycin resistance protein/Dihydroxybiphenyl dioxygenase"/>
    <property type="match status" value="2"/>
</dbReference>
<keyword evidence="3" id="KW-1185">Reference proteome</keyword>
<evidence type="ECO:0000313" key="2">
    <source>
        <dbReference type="EMBL" id="WFE88778.1"/>
    </source>
</evidence>
<dbReference type="PANTHER" id="PTHR33993">
    <property type="entry name" value="GLYOXALASE-RELATED"/>
    <property type="match status" value="1"/>
</dbReference>
<reference evidence="2 3" key="1">
    <citation type="submission" date="2023-03" db="EMBL/GenBank/DDBJ databases">
        <title>Roseibium porphyridii sp. nov. and Roseibium rhodosorbium sp. nov. isolated from marine algae, Porphyridium cruentum and Rhodosorus marinus, respectively.</title>
        <authorList>
            <person name="Lee M.W."/>
            <person name="Choi B.J."/>
            <person name="Lee J.K."/>
            <person name="Choi D.G."/>
            <person name="Baek J.H."/>
            <person name="Bayburt H."/>
            <person name="Kim J.M."/>
            <person name="Han D.M."/>
            <person name="Kim K.H."/>
            <person name="Jeon C.O."/>
        </authorList>
    </citation>
    <scope>NUCLEOTIDE SEQUENCE [LARGE SCALE GENOMIC DNA]</scope>
    <source>
        <strain evidence="2 3">KMA01</strain>
    </source>
</reference>
<sequence length="274" mass="30261">MAHGDFVWCDLSTFRSEVTKSFYTAVVGWDYVRDRQPNGDPYFIAASRNRQQAGLFDMPAKFREIGLPSFWMSYIEVSNIEDTVARAEEFGGKIELKPTPYLKTSRIALIRDPLGAGFTVIEKPALPVRDDVAGAGSMVWNSLYVSNAAAVIPFYEALFGWTSSIGDQPGHFTLELGERHISDVVEVPEDIRGASEFWGVFIGVNDLNVAKDAAKHTGGKVLYETPEDRSVLIQDPDGAALFLRETGADARHSGKQKVRETAGLKWKTLLALAI</sequence>
<name>A0ABY8F006_9HYPH</name>
<gene>
    <name evidence="2" type="ORF">K1718_21850</name>
</gene>
<dbReference type="InterPro" id="IPR037523">
    <property type="entry name" value="VOC_core"/>
</dbReference>
<accession>A0ABY8F006</accession>
<dbReference type="InterPro" id="IPR029068">
    <property type="entry name" value="Glyas_Bleomycin-R_OHBP_Dase"/>
</dbReference>
<feature type="domain" description="VOC" evidence="1">
    <location>
        <begin position="5"/>
        <end position="123"/>
    </location>
</feature>
<evidence type="ECO:0000313" key="3">
    <source>
        <dbReference type="Proteomes" id="UP001209803"/>
    </source>
</evidence>
<organism evidence="2 3">
    <name type="scientific">Roseibium porphyridii</name>
    <dbReference type="NCBI Taxonomy" id="2866279"/>
    <lineage>
        <taxon>Bacteria</taxon>
        <taxon>Pseudomonadati</taxon>
        <taxon>Pseudomonadota</taxon>
        <taxon>Alphaproteobacteria</taxon>
        <taxon>Hyphomicrobiales</taxon>
        <taxon>Stappiaceae</taxon>
        <taxon>Roseibium</taxon>
    </lineage>
</organism>